<organism evidence="2 3">
    <name type="scientific">Thalictrum thalictroides</name>
    <name type="common">Rue-anemone</name>
    <name type="synonym">Anemone thalictroides</name>
    <dbReference type="NCBI Taxonomy" id="46969"/>
    <lineage>
        <taxon>Eukaryota</taxon>
        <taxon>Viridiplantae</taxon>
        <taxon>Streptophyta</taxon>
        <taxon>Embryophyta</taxon>
        <taxon>Tracheophyta</taxon>
        <taxon>Spermatophyta</taxon>
        <taxon>Magnoliopsida</taxon>
        <taxon>Ranunculales</taxon>
        <taxon>Ranunculaceae</taxon>
        <taxon>Thalictroideae</taxon>
        <taxon>Thalictrum</taxon>
    </lineage>
</organism>
<evidence type="ECO:0000313" key="2">
    <source>
        <dbReference type="EMBL" id="KAF5198162.1"/>
    </source>
</evidence>
<reference evidence="2 3" key="1">
    <citation type="submission" date="2020-06" db="EMBL/GenBank/DDBJ databases">
        <title>Transcriptomic and genomic resources for Thalictrum thalictroides and T. hernandezii: Facilitating candidate gene discovery in an emerging model plant lineage.</title>
        <authorList>
            <person name="Arias T."/>
            <person name="Riano-Pachon D.M."/>
            <person name="Di Stilio V.S."/>
        </authorList>
    </citation>
    <scope>NUCLEOTIDE SEQUENCE [LARGE SCALE GENOMIC DNA]</scope>
    <source>
        <strain evidence="3">cv. WT478/WT964</strain>
        <tissue evidence="2">Leaves</tissue>
    </source>
</reference>
<evidence type="ECO:0000256" key="1">
    <source>
        <dbReference type="SAM" id="MobiDB-lite"/>
    </source>
</evidence>
<evidence type="ECO:0000313" key="3">
    <source>
        <dbReference type="Proteomes" id="UP000554482"/>
    </source>
</evidence>
<protein>
    <submittedName>
        <fullName evidence="2">Uncharacterized protein</fullName>
    </submittedName>
</protein>
<keyword evidence="3" id="KW-1185">Reference proteome</keyword>
<feature type="region of interest" description="Disordered" evidence="1">
    <location>
        <begin position="53"/>
        <end position="73"/>
    </location>
</feature>
<dbReference type="Proteomes" id="UP000554482">
    <property type="component" value="Unassembled WGS sequence"/>
</dbReference>
<proteinExistence type="predicted"/>
<dbReference type="EMBL" id="JABWDY010013649">
    <property type="protein sequence ID" value="KAF5198162.1"/>
    <property type="molecule type" value="Genomic_DNA"/>
</dbReference>
<dbReference type="AlphaFoldDB" id="A0A7J6WPV5"/>
<accession>A0A7J6WPV5</accession>
<gene>
    <name evidence="2" type="ORF">FRX31_012251</name>
</gene>
<comment type="caution">
    <text evidence="2">The sequence shown here is derived from an EMBL/GenBank/DDBJ whole genome shotgun (WGS) entry which is preliminary data.</text>
</comment>
<sequence length="145" mass="16340">MTWLIKRHGLAFEKALDEDPVLRWEQNQVEVDYAEQLKMEKLKRNNGNVKRTKKKIWNGESTSEETSDGIWGGSKIETTNSSAYSVLSSVNSSATGFEEKGSRWLDLTSLSSSHLQIDDAYMELPRFGLTQSNSTSQKPHLGVES</sequence>
<name>A0A7J6WPV5_THATH</name>